<gene>
    <name evidence="2" type="ORF">UC8_17040</name>
</gene>
<keyword evidence="3" id="KW-1185">Reference proteome</keyword>
<dbReference type="AlphaFoldDB" id="A0A5B9QRM0"/>
<name>A0A5B9QRM0_9BACT</name>
<feature type="signal peptide" evidence="1">
    <location>
        <begin position="1"/>
        <end position="33"/>
    </location>
</feature>
<feature type="chain" id="PRO_5023006865" evidence="1">
    <location>
        <begin position="34"/>
        <end position="518"/>
    </location>
</feature>
<proteinExistence type="predicted"/>
<accession>A0A5B9QRM0</accession>
<dbReference type="EMBL" id="CP042914">
    <property type="protein sequence ID" value="QEG39706.1"/>
    <property type="molecule type" value="Genomic_DNA"/>
</dbReference>
<keyword evidence="1" id="KW-0732">Signal</keyword>
<reference evidence="2 3" key="1">
    <citation type="submission" date="2019-08" db="EMBL/GenBank/DDBJ databases">
        <title>Deep-cultivation of Planctomycetes and their phenomic and genomic characterization uncovers novel biology.</title>
        <authorList>
            <person name="Wiegand S."/>
            <person name="Jogler M."/>
            <person name="Boedeker C."/>
            <person name="Pinto D."/>
            <person name="Vollmers J."/>
            <person name="Rivas-Marin E."/>
            <person name="Kohn T."/>
            <person name="Peeters S.H."/>
            <person name="Heuer A."/>
            <person name="Rast P."/>
            <person name="Oberbeckmann S."/>
            <person name="Bunk B."/>
            <person name="Jeske O."/>
            <person name="Meyerdierks A."/>
            <person name="Storesund J.E."/>
            <person name="Kallscheuer N."/>
            <person name="Luecker S."/>
            <person name="Lage O.M."/>
            <person name="Pohl T."/>
            <person name="Merkel B.J."/>
            <person name="Hornburger P."/>
            <person name="Mueller R.-W."/>
            <person name="Bruemmer F."/>
            <person name="Labrenz M."/>
            <person name="Spormann A.M."/>
            <person name="Op den Camp H."/>
            <person name="Overmann J."/>
            <person name="Amann R."/>
            <person name="Jetten M.S.M."/>
            <person name="Mascher T."/>
            <person name="Medema M.H."/>
            <person name="Devos D.P."/>
            <person name="Kaster A.-K."/>
            <person name="Ovreas L."/>
            <person name="Rohde M."/>
            <person name="Galperin M.Y."/>
            <person name="Jogler C."/>
        </authorList>
    </citation>
    <scope>NUCLEOTIDE SEQUENCE [LARGE SCALE GENOMIC DNA]</scope>
    <source>
        <strain evidence="2 3">UC8</strain>
    </source>
</reference>
<sequence length="518" mass="56955" precursor="true">MQRQVRKRLTIKMLVWRLALVGAVLLSGSAAQAGGSFTLTAVDESTGEPVPTRVVFTRADGRPQIVRRTVPSGVGFVLDGEQLVALPNGAFQFQVIRGPEYRVITGNFSIDRDASDAHSVTLPRMVDMAAEGWWSGDPAVTTPLRLLPLLMQSEDLHFAGRVGEDPQTQIRLDRPLPTAAADAPWGPIEIRQDLAADQHGLLLVGTPESFTAADSAVSSDTIRAAVRQDVNAVVVENPFAWDVPIWLASGRIKAMFLMGDWLRLDRKITAVSGSRPPSEVGFRDAHGPGRWAEHVYWQMLNSGLQIAPLGGSGSQLKNHPVGYCRTYVHAAQDNRSPDPQPIGQQAWWDAALTGQSVITNGPLLRPTLGGEYPGHVFRAYSGEALEMSVELNLSTRDPVEYLEVVHNGNVFYSARLDEFAEAGGVIPPLRIEHSGWVIVRVVTLFEDHWRAAVSAPWYIHFDDRPRISKQAVQFFRDWLSEREAMLAKLPADQRAAHAPYVIAARNFWQQQAAAANAP</sequence>
<dbReference type="Proteomes" id="UP000325286">
    <property type="component" value="Chromosome"/>
</dbReference>
<evidence type="ECO:0000313" key="2">
    <source>
        <dbReference type="EMBL" id="QEG39706.1"/>
    </source>
</evidence>
<dbReference type="KEGG" id="rul:UC8_17040"/>
<evidence type="ECO:0000256" key="1">
    <source>
        <dbReference type="SAM" id="SignalP"/>
    </source>
</evidence>
<organism evidence="2 3">
    <name type="scientific">Roseimaritima ulvae</name>
    <dbReference type="NCBI Taxonomy" id="980254"/>
    <lineage>
        <taxon>Bacteria</taxon>
        <taxon>Pseudomonadati</taxon>
        <taxon>Planctomycetota</taxon>
        <taxon>Planctomycetia</taxon>
        <taxon>Pirellulales</taxon>
        <taxon>Pirellulaceae</taxon>
        <taxon>Roseimaritima</taxon>
    </lineage>
</organism>
<evidence type="ECO:0000313" key="3">
    <source>
        <dbReference type="Proteomes" id="UP000325286"/>
    </source>
</evidence>
<protein>
    <submittedName>
        <fullName evidence="2">Uncharacterized protein</fullName>
    </submittedName>
</protein>